<feature type="domain" description="N-acetyltransferase" evidence="4">
    <location>
        <begin position="36"/>
        <end position="195"/>
    </location>
</feature>
<keyword evidence="2 5" id="KW-0012">Acyltransferase</keyword>
<dbReference type="InterPro" id="IPR000182">
    <property type="entry name" value="GNAT_dom"/>
</dbReference>
<dbReference type="EMBL" id="CP053642">
    <property type="protein sequence ID" value="QKD80187.1"/>
    <property type="molecule type" value="Genomic_DNA"/>
</dbReference>
<dbReference type="PANTHER" id="PTHR43626">
    <property type="entry name" value="ACYL-COA N-ACYLTRANSFERASE"/>
    <property type="match status" value="1"/>
</dbReference>
<dbReference type="SUPFAM" id="SSF55729">
    <property type="entry name" value="Acyl-CoA N-acyltransferases (Nat)"/>
    <property type="match status" value="1"/>
</dbReference>
<keyword evidence="1 5" id="KW-0808">Transferase</keyword>
<dbReference type="PROSITE" id="PS51186">
    <property type="entry name" value="GNAT"/>
    <property type="match status" value="1"/>
</dbReference>
<name>A0A6M8B6A7_9ACTO</name>
<dbReference type="PANTHER" id="PTHR43626:SF4">
    <property type="entry name" value="GCN5-RELATED N-ACETYLTRANSFERASE 2, CHLOROPLASTIC"/>
    <property type="match status" value="1"/>
</dbReference>
<dbReference type="Proteomes" id="UP000504752">
    <property type="component" value="Chromosome"/>
</dbReference>
<keyword evidence="6" id="KW-1185">Reference proteome</keyword>
<dbReference type="Pfam" id="PF00583">
    <property type="entry name" value="Acetyltransf_1"/>
    <property type="match status" value="1"/>
</dbReference>
<evidence type="ECO:0000313" key="6">
    <source>
        <dbReference type="Proteomes" id="UP000504752"/>
    </source>
</evidence>
<protein>
    <submittedName>
        <fullName evidence="5">Amino-acid N-acetyltransferase</fullName>
        <ecNumber evidence="5">2.3.1.1</ecNumber>
    </submittedName>
</protein>
<proteinExistence type="predicted"/>
<evidence type="ECO:0000256" key="3">
    <source>
        <dbReference type="SAM" id="MobiDB-lite"/>
    </source>
</evidence>
<evidence type="ECO:0000256" key="1">
    <source>
        <dbReference type="ARBA" id="ARBA00022679"/>
    </source>
</evidence>
<evidence type="ECO:0000313" key="5">
    <source>
        <dbReference type="EMBL" id="QKD80187.1"/>
    </source>
</evidence>
<dbReference type="GO" id="GO:0005737">
    <property type="term" value="C:cytoplasm"/>
    <property type="evidence" value="ECO:0007669"/>
    <property type="project" value="TreeGrafter"/>
</dbReference>
<evidence type="ECO:0000256" key="2">
    <source>
        <dbReference type="ARBA" id="ARBA00023315"/>
    </source>
</evidence>
<gene>
    <name evidence="5" type="ORF">HPC72_08170</name>
</gene>
<accession>A0A6M8B6A7</accession>
<dbReference type="Gene3D" id="3.40.630.30">
    <property type="match status" value="1"/>
</dbReference>
<dbReference type="NCBIfam" id="NF005921">
    <property type="entry name" value="PRK07922.1"/>
    <property type="match status" value="1"/>
</dbReference>
<dbReference type="InterPro" id="IPR045039">
    <property type="entry name" value="NSI-like"/>
</dbReference>
<reference evidence="5 6" key="1">
    <citation type="submission" date="2020-05" db="EMBL/GenBank/DDBJ databases">
        <title>Actinomyces sp. zg-325.</title>
        <authorList>
            <person name="Yang C."/>
        </authorList>
    </citation>
    <scope>NUCLEOTIDE SEQUENCE [LARGE SCALE GENOMIC DNA]</scope>
    <source>
        <strain evidence="6">zg-325</strain>
    </source>
</reference>
<evidence type="ECO:0000259" key="4">
    <source>
        <dbReference type="PROSITE" id="PS51186"/>
    </source>
</evidence>
<dbReference type="InterPro" id="IPR016181">
    <property type="entry name" value="Acyl_CoA_acyltransferase"/>
</dbReference>
<dbReference type="AlphaFoldDB" id="A0A6M8B6A7"/>
<dbReference type="CDD" id="cd04301">
    <property type="entry name" value="NAT_SF"/>
    <property type="match status" value="1"/>
</dbReference>
<feature type="region of interest" description="Disordered" evidence="3">
    <location>
        <begin position="1"/>
        <end position="26"/>
    </location>
</feature>
<dbReference type="EC" id="2.3.1.1" evidence="5"/>
<sequence>MTPVKEPKPSRAQAPAAGSGSGVAPGGPVAEWESLPILRPARPADVRAIAELVRPFAERRILVAKDLITYFEDIQEFTVAELPPVPGTARPTGIEPGRIVGCGALHVMWDDIAEVRTLAVDPRLKGRGVGSALLRALIIRARSLDLKRLFCLTFEVGFFNRHGFQEITGTPVGTDAFAEIVRSHDDGVAEFLDLARAKPNTLGNTRMLLEL</sequence>
<dbReference type="KEGG" id="amam:HPC72_08170"/>
<dbReference type="GO" id="GO:0008080">
    <property type="term" value="F:N-acetyltransferase activity"/>
    <property type="evidence" value="ECO:0007669"/>
    <property type="project" value="InterPro"/>
</dbReference>
<organism evidence="5 6">
    <name type="scientific">Actinomyces marmotae</name>
    <dbReference type="NCBI Taxonomy" id="2737173"/>
    <lineage>
        <taxon>Bacteria</taxon>
        <taxon>Bacillati</taxon>
        <taxon>Actinomycetota</taxon>
        <taxon>Actinomycetes</taxon>
        <taxon>Actinomycetales</taxon>
        <taxon>Actinomycetaceae</taxon>
        <taxon>Actinomyces</taxon>
    </lineage>
</organism>